<dbReference type="PANTHER" id="PTHR30570">
    <property type="entry name" value="PERIPLASMIC PHOSPHATE BINDING COMPONENT OF PHOSPHATE ABC TRANSPORTER"/>
    <property type="match status" value="1"/>
</dbReference>
<keyword evidence="1" id="KW-0732">Signal</keyword>
<feature type="domain" description="PBP" evidence="3">
    <location>
        <begin position="229"/>
        <end position="480"/>
    </location>
</feature>
<dbReference type="Proteomes" id="UP000516230">
    <property type="component" value="Chromosome"/>
</dbReference>
<protein>
    <submittedName>
        <fullName evidence="4">Substrate-binding domain-containing protein</fullName>
    </submittedName>
</protein>
<evidence type="ECO:0000313" key="4">
    <source>
        <dbReference type="EMBL" id="QNP64378.1"/>
    </source>
</evidence>
<evidence type="ECO:0000256" key="2">
    <source>
        <dbReference type="SAM" id="Phobius"/>
    </source>
</evidence>
<keyword evidence="2" id="KW-1133">Transmembrane helix</keyword>
<sequence>MEWLSPENVVAVTTALLGVLVSCGVLWYERRVPRRRRIGYRVQMDTAIGSSVRAGRPNFRLGLFNEAPGMADATLVLLRIENDGSQSIAGNDYTGREIHGLSVEFTGRTVRAIAVTQPLGAEHLMDHFTASAGMRHSGATIHLPRVPLNQGQHFKLLVLLTSGPVGGDITVTGGIRDGDVLPNRAVPTDERLPLFSRAARLVTVLLTVCVVTLASIIVARDDDRPPMGCATGTVTLTGSTAFEPVLRELAAKYEKECDGATVEVDAHGSNAGIRALAEAGAAAKGGSPAVIALADGPKPGGHPALREHRVAVSVFTLVVNDAVPLTDLPLDDVRRLYRGEITNWRQLDGVTDLPVRLVSRDANSGTREVFQRRVLHRNEPVNSSRDCVTKDDPGAPVVRCELDGTRQVLAAVAAHKGAIGYSELRSGDELKGLHRLTIDGEAPSVDTIDTSDYPYREIEYAYTYGRPPTDSLVAGFLAYMSRGGGQDVITTHGHLPCATPKGLRVCGEDSP</sequence>
<dbReference type="InterPro" id="IPR024370">
    <property type="entry name" value="PBP_domain"/>
</dbReference>
<feature type="transmembrane region" description="Helical" evidence="2">
    <location>
        <begin position="6"/>
        <end position="28"/>
    </location>
</feature>
<dbReference type="Pfam" id="PF12849">
    <property type="entry name" value="PBP_like_2"/>
    <property type="match status" value="1"/>
</dbReference>
<dbReference type="EMBL" id="CP060825">
    <property type="protein sequence ID" value="QNP64378.1"/>
    <property type="molecule type" value="Genomic_DNA"/>
</dbReference>
<dbReference type="RefSeq" id="WP_187741515.1">
    <property type="nucleotide sequence ID" value="NZ_CP060825.1"/>
</dbReference>
<keyword evidence="5" id="KW-1185">Reference proteome</keyword>
<keyword evidence="2" id="KW-0472">Membrane</keyword>
<evidence type="ECO:0000259" key="3">
    <source>
        <dbReference type="Pfam" id="PF12849"/>
    </source>
</evidence>
<dbReference type="InterPro" id="IPR050811">
    <property type="entry name" value="Phosphate_ABC_transporter"/>
</dbReference>
<keyword evidence="2" id="KW-0812">Transmembrane</keyword>
<dbReference type="PANTHER" id="PTHR30570:SF1">
    <property type="entry name" value="PHOSPHATE-BINDING PROTEIN PSTS"/>
    <property type="match status" value="1"/>
</dbReference>
<dbReference type="KEGG" id="sgj:IAG43_16655"/>
<evidence type="ECO:0000313" key="5">
    <source>
        <dbReference type="Proteomes" id="UP000516230"/>
    </source>
</evidence>
<feature type="transmembrane region" description="Helical" evidence="2">
    <location>
        <begin position="201"/>
        <end position="219"/>
    </location>
</feature>
<dbReference type="SUPFAM" id="SSF53850">
    <property type="entry name" value="Periplasmic binding protein-like II"/>
    <property type="match status" value="1"/>
</dbReference>
<reference evidence="4 5" key="1">
    <citation type="submission" date="2020-08" db="EMBL/GenBank/DDBJ databases">
        <title>A novel species.</title>
        <authorList>
            <person name="Gao J."/>
        </authorList>
    </citation>
    <scope>NUCLEOTIDE SEQUENCE [LARGE SCALE GENOMIC DNA]</scope>
    <source>
        <strain evidence="4 5">CRPJ-33</strain>
    </source>
</reference>
<dbReference type="AlphaFoldDB" id="A0A7H0HV12"/>
<evidence type="ECO:0000256" key="1">
    <source>
        <dbReference type="ARBA" id="ARBA00022729"/>
    </source>
</evidence>
<name>A0A7H0HV12_9ACTN</name>
<gene>
    <name evidence="4" type="ORF">IAG43_16655</name>
</gene>
<dbReference type="Gene3D" id="3.40.190.10">
    <property type="entry name" value="Periplasmic binding protein-like II"/>
    <property type="match status" value="2"/>
</dbReference>
<accession>A0A7H0HV12</accession>
<organism evidence="4 5">
    <name type="scientific">Streptomyces genisteinicus</name>
    <dbReference type="NCBI Taxonomy" id="2768068"/>
    <lineage>
        <taxon>Bacteria</taxon>
        <taxon>Bacillati</taxon>
        <taxon>Actinomycetota</taxon>
        <taxon>Actinomycetes</taxon>
        <taxon>Kitasatosporales</taxon>
        <taxon>Streptomycetaceae</taxon>
        <taxon>Streptomyces</taxon>
    </lineage>
</organism>
<proteinExistence type="predicted"/>